<dbReference type="InterPro" id="IPR051801">
    <property type="entry name" value="GH28_Enzymes"/>
</dbReference>
<dbReference type="Gene3D" id="2.160.20.10">
    <property type="entry name" value="Single-stranded right-handed beta-helix, Pectin lyase-like"/>
    <property type="match status" value="1"/>
</dbReference>
<dbReference type="eggNOG" id="COG5434">
    <property type="taxonomic scope" value="Bacteria"/>
</dbReference>
<dbReference type="PATRIC" id="fig|1449336.4.peg.1121"/>
<sequence length="474" mass="52812">MHLGEKTKELLTNYFPTYQTRTKQLQAVKETEVYFQELQQNKLVESPLKKSVSYSFVTKKNAPFKADPPVAIGESRFLVPWWFQILKEEIKQQKLKQKVYSIEEFGGVGDGVTDSTKAFRRALKKGNRKIIIPPGTYLTRELRMPSNTTLVGSGVDQTTIKLHPNAPIGERVVRNKNRLRGNHHLVIKNMTLDWNVERLGNSKTTAKGGTTSSCLTFAHVTYGVIQNIKALNAGLHGVDLTAAYYSYRGDGTRSRLGSKFIWADEIEAVGFGDDGITTHHSDYLLISNSYLHHPSGKAHQKGFSNSNGIEIDDGSSHVILVNNRTEACFGGIEIKAHEESSAASDVQIIGHYSSLDNRSYNFRHIGHHQGDDRPSKTAKGIRGTFLVSINPQPTPLYEESSPRNLVVSAYQGVVINYFVGMTQSSALEKRVGIAIQFRAREVLIAHHVLSGYQEKDTPLYLGKGIQSVTIKKDN</sequence>
<dbReference type="Pfam" id="PF12708">
    <property type="entry name" value="Pect-lyase_RHGA_epim"/>
    <property type="match status" value="1"/>
</dbReference>
<dbReference type="InterPro" id="IPR012334">
    <property type="entry name" value="Pectin_lyas_fold"/>
</dbReference>
<dbReference type="Proteomes" id="UP000051658">
    <property type="component" value="Unassembled WGS sequence"/>
</dbReference>
<dbReference type="AlphaFoldDB" id="A0A0R2HYL8"/>
<keyword evidence="3" id="KW-1185">Reference proteome</keyword>
<dbReference type="PANTHER" id="PTHR31339:SF9">
    <property type="entry name" value="PLASMIN AND FIBRONECTIN-BINDING PROTEIN A"/>
    <property type="match status" value="1"/>
</dbReference>
<reference evidence="2 3" key="1">
    <citation type="journal article" date="2015" name="Genome Announc.">
        <title>Expanding the biotechnology potential of lactobacilli through comparative genomics of 213 strains and associated genera.</title>
        <authorList>
            <person name="Sun Z."/>
            <person name="Harris H.M."/>
            <person name="McCann A."/>
            <person name="Guo C."/>
            <person name="Argimon S."/>
            <person name="Zhang W."/>
            <person name="Yang X."/>
            <person name="Jeffery I.B."/>
            <person name="Cooney J.C."/>
            <person name="Kagawa T.F."/>
            <person name="Liu W."/>
            <person name="Song Y."/>
            <person name="Salvetti E."/>
            <person name="Wrobel A."/>
            <person name="Rasinkangas P."/>
            <person name="Parkhill J."/>
            <person name="Rea M.C."/>
            <person name="O'Sullivan O."/>
            <person name="Ritari J."/>
            <person name="Douillard F.P."/>
            <person name="Paul Ross R."/>
            <person name="Yang R."/>
            <person name="Briner A.E."/>
            <person name="Felis G.E."/>
            <person name="de Vos W.M."/>
            <person name="Barrangou R."/>
            <person name="Klaenhammer T.R."/>
            <person name="Caufield P.W."/>
            <person name="Cui Y."/>
            <person name="Zhang H."/>
            <person name="O'Toole P.W."/>
        </authorList>
    </citation>
    <scope>NUCLEOTIDE SEQUENCE [LARGE SCALE GENOMIC DNA]</scope>
    <source>
        <strain evidence="2 3">DSM 20623</strain>
    </source>
</reference>
<feature type="domain" description="Rhamnogalacturonase A/B/Epimerase-like pectate lyase" evidence="1">
    <location>
        <begin position="101"/>
        <end position="332"/>
    </location>
</feature>
<name>A0A0R2HYL8_CARDV</name>
<evidence type="ECO:0000313" key="2">
    <source>
        <dbReference type="EMBL" id="KRN57841.1"/>
    </source>
</evidence>
<dbReference type="SUPFAM" id="SSF51126">
    <property type="entry name" value="Pectin lyase-like"/>
    <property type="match status" value="1"/>
</dbReference>
<comment type="caution">
    <text evidence="2">The sequence shown here is derived from an EMBL/GenBank/DDBJ whole genome shotgun (WGS) entry which is preliminary data.</text>
</comment>
<organism evidence="2 3">
    <name type="scientific">Carnobacterium divergens DSM 20623</name>
    <dbReference type="NCBI Taxonomy" id="1449336"/>
    <lineage>
        <taxon>Bacteria</taxon>
        <taxon>Bacillati</taxon>
        <taxon>Bacillota</taxon>
        <taxon>Bacilli</taxon>
        <taxon>Lactobacillales</taxon>
        <taxon>Carnobacteriaceae</taxon>
        <taxon>Carnobacterium</taxon>
    </lineage>
</organism>
<evidence type="ECO:0000313" key="3">
    <source>
        <dbReference type="Proteomes" id="UP000051658"/>
    </source>
</evidence>
<dbReference type="RefSeq" id="WP_051915589.1">
    <property type="nucleotide sequence ID" value="NZ_JQBS01000001.1"/>
</dbReference>
<dbReference type="EMBL" id="JQBS01000001">
    <property type="protein sequence ID" value="KRN57841.1"/>
    <property type="molecule type" value="Genomic_DNA"/>
</dbReference>
<dbReference type="InterPro" id="IPR011050">
    <property type="entry name" value="Pectin_lyase_fold/virulence"/>
</dbReference>
<proteinExistence type="predicted"/>
<accession>A0A0R2HYL8</accession>
<gene>
    <name evidence="2" type="ORF">IV74_GL001096</name>
</gene>
<evidence type="ECO:0000259" key="1">
    <source>
        <dbReference type="Pfam" id="PF12708"/>
    </source>
</evidence>
<dbReference type="InterPro" id="IPR024535">
    <property type="entry name" value="RHGA/B-epi-like_pectate_lyase"/>
</dbReference>
<protein>
    <recommendedName>
        <fullName evidence="1">Rhamnogalacturonase A/B/Epimerase-like pectate lyase domain-containing protein</fullName>
    </recommendedName>
</protein>
<dbReference type="GeneID" id="89589603"/>
<dbReference type="PANTHER" id="PTHR31339">
    <property type="entry name" value="PECTIN LYASE-RELATED"/>
    <property type="match status" value="1"/>
</dbReference>